<evidence type="ECO:0000313" key="4">
    <source>
        <dbReference type="Proteomes" id="UP000030765"/>
    </source>
</evidence>
<dbReference type="VEuPathDB" id="VectorBase:ASIC014669"/>
<evidence type="ECO:0000256" key="1">
    <source>
        <dbReference type="SAM" id="MobiDB-lite"/>
    </source>
</evidence>
<dbReference type="EMBL" id="KE525319">
    <property type="protein sequence ID" value="KFB46622.1"/>
    <property type="molecule type" value="Genomic_DNA"/>
</dbReference>
<evidence type="ECO:0000313" key="2">
    <source>
        <dbReference type="EMBL" id="KFB46622.1"/>
    </source>
</evidence>
<protein>
    <submittedName>
        <fullName evidence="2 3">Uncharacterized protein</fullName>
    </submittedName>
</protein>
<feature type="compositionally biased region" description="Basic and acidic residues" evidence="1">
    <location>
        <begin position="20"/>
        <end position="37"/>
    </location>
</feature>
<organism evidence="2">
    <name type="scientific">Anopheles sinensis</name>
    <name type="common">Mosquito</name>
    <dbReference type="NCBI Taxonomy" id="74873"/>
    <lineage>
        <taxon>Eukaryota</taxon>
        <taxon>Metazoa</taxon>
        <taxon>Ecdysozoa</taxon>
        <taxon>Arthropoda</taxon>
        <taxon>Hexapoda</taxon>
        <taxon>Insecta</taxon>
        <taxon>Pterygota</taxon>
        <taxon>Neoptera</taxon>
        <taxon>Endopterygota</taxon>
        <taxon>Diptera</taxon>
        <taxon>Nematocera</taxon>
        <taxon>Culicoidea</taxon>
        <taxon>Culicidae</taxon>
        <taxon>Anophelinae</taxon>
        <taxon>Anopheles</taxon>
    </lineage>
</organism>
<reference evidence="2 4" key="1">
    <citation type="journal article" date="2014" name="BMC Genomics">
        <title>Genome sequence of Anopheles sinensis provides insight into genetics basis of mosquito competence for malaria parasites.</title>
        <authorList>
            <person name="Zhou D."/>
            <person name="Zhang D."/>
            <person name="Ding G."/>
            <person name="Shi L."/>
            <person name="Hou Q."/>
            <person name="Ye Y."/>
            <person name="Xu Y."/>
            <person name="Zhou H."/>
            <person name="Xiong C."/>
            <person name="Li S."/>
            <person name="Yu J."/>
            <person name="Hong S."/>
            <person name="Yu X."/>
            <person name="Zou P."/>
            <person name="Chen C."/>
            <person name="Chang X."/>
            <person name="Wang W."/>
            <person name="Lv Y."/>
            <person name="Sun Y."/>
            <person name="Ma L."/>
            <person name="Shen B."/>
            <person name="Zhu C."/>
        </authorList>
    </citation>
    <scope>NUCLEOTIDE SEQUENCE [LARGE SCALE GENOMIC DNA]</scope>
</reference>
<accession>A0A084W8S8</accession>
<dbReference type="EMBL" id="ATLV01021513">
    <property type="status" value="NOT_ANNOTATED_CDS"/>
    <property type="molecule type" value="Genomic_DNA"/>
</dbReference>
<feature type="region of interest" description="Disordered" evidence="1">
    <location>
        <begin position="1"/>
        <end position="74"/>
    </location>
</feature>
<keyword evidence="4" id="KW-1185">Reference proteome</keyword>
<name>A0A084W8S8_ANOSI</name>
<sequence length="74" mass="8153">MNVGGCHPPPTASSTTPLRNAERRRTTVESVCERRSLTPDPQSSIPGLMRMPASITRKRSTIDKKHHDSRDSGV</sequence>
<dbReference type="EnsemblMetazoa" id="ASIC014669-RA">
    <property type="protein sequence ID" value="ASIC014669-PA"/>
    <property type="gene ID" value="ASIC014669"/>
</dbReference>
<feature type="compositionally biased region" description="Basic and acidic residues" evidence="1">
    <location>
        <begin position="60"/>
        <end position="74"/>
    </location>
</feature>
<evidence type="ECO:0000313" key="3">
    <source>
        <dbReference type="EnsemblMetazoa" id="ASIC014669-PA"/>
    </source>
</evidence>
<reference evidence="3" key="2">
    <citation type="submission" date="2020-05" db="UniProtKB">
        <authorList>
            <consortium name="EnsemblMetazoa"/>
        </authorList>
    </citation>
    <scope>IDENTIFICATION</scope>
</reference>
<proteinExistence type="predicted"/>
<dbReference type="AlphaFoldDB" id="A0A084W8S8"/>
<dbReference type="Proteomes" id="UP000030765">
    <property type="component" value="Unassembled WGS sequence"/>
</dbReference>
<gene>
    <name evidence="2" type="ORF">ZHAS_00014669</name>
</gene>